<reference evidence="4 5" key="1">
    <citation type="journal article" date="2021" name="Comput. Struct. Biotechnol. J.">
        <title>De novo genome assembly of the potent medicinal plant Rehmannia glutinosa using nanopore technology.</title>
        <authorList>
            <person name="Ma L."/>
            <person name="Dong C."/>
            <person name="Song C."/>
            <person name="Wang X."/>
            <person name="Zheng X."/>
            <person name="Niu Y."/>
            <person name="Chen S."/>
            <person name="Feng W."/>
        </authorList>
    </citation>
    <scope>NUCLEOTIDE SEQUENCE [LARGE SCALE GENOMIC DNA]</scope>
    <source>
        <strain evidence="4">DH-2019</strain>
    </source>
</reference>
<keyword evidence="1" id="KW-0175">Coiled coil</keyword>
<dbReference type="InterPro" id="IPR003892">
    <property type="entry name" value="CUE"/>
</dbReference>
<dbReference type="SUPFAM" id="SSF46934">
    <property type="entry name" value="UBA-like"/>
    <property type="match status" value="1"/>
</dbReference>
<evidence type="ECO:0000313" key="5">
    <source>
        <dbReference type="Proteomes" id="UP001318860"/>
    </source>
</evidence>
<dbReference type="PROSITE" id="PS51140">
    <property type="entry name" value="CUE"/>
    <property type="match status" value="1"/>
</dbReference>
<dbReference type="Proteomes" id="UP001318860">
    <property type="component" value="Unassembled WGS sequence"/>
</dbReference>
<organism evidence="4 5">
    <name type="scientific">Rehmannia glutinosa</name>
    <name type="common">Chinese foxglove</name>
    <dbReference type="NCBI Taxonomy" id="99300"/>
    <lineage>
        <taxon>Eukaryota</taxon>
        <taxon>Viridiplantae</taxon>
        <taxon>Streptophyta</taxon>
        <taxon>Embryophyta</taxon>
        <taxon>Tracheophyta</taxon>
        <taxon>Spermatophyta</taxon>
        <taxon>Magnoliopsida</taxon>
        <taxon>eudicotyledons</taxon>
        <taxon>Gunneridae</taxon>
        <taxon>Pentapetalae</taxon>
        <taxon>asterids</taxon>
        <taxon>lamiids</taxon>
        <taxon>Lamiales</taxon>
        <taxon>Orobanchaceae</taxon>
        <taxon>Rehmannieae</taxon>
        <taxon>Rehmannia</taxon>
    </lineage>
</organism>
<protein>
    <recommendedName>
        <fullName evidence="3">CUE domain-containing protein</fullName>
    </recommendedName>
</protein>
<dbReference type="PANTHER" id="PTHR31245">
    <property type="entry name" value="UBIQUITIN SYSTEM COMPONENT CUE PROTEIN"/>
    <property type="match status" value="1"/>
</dbReference>
<dbReference type="InterPro" id="IPR009060">
    <property type="entry name" value="UBA-like_sf"/>
</dbReference>
<dbReference type="Pfam" id="PF02845">
    <property type="entry name" value="CUE"/>
    <property type="match status" value="1"/>
</dbReference>
<proteinExistence type="predicted"/>
<sequence>MSAIVCGKRSFFEDIDAAASSPNSASPPAYKKFRCSSSTSPVRFTYSPPVQSSPVDQLKALFPDTEIQLLEKALEEAGNDLDLAVKSLYKLCLGYSKGNSALLLKKMQLWRTRSYAFTLHAQRMGTWLIAHGLLSEPQAQNNLPVDGAEWVELIVNEMKSATSIDDARSRAASVLECLEKSISSRASAEVAQSFHKENLMLKEQIDAYFSEIMSSSNVLYPSSMNAKKEYDMKNQEVEQLKQVLAHYQEQLRTLEVNNYALTLHLRQAQQSNSIPGRFNPDEVESDDEEESVGGEEESESNDKVIIRKRKHVMITKRNKVTIRKRKRK</sequence>
<feature type="coiled-coil region" evidence="1">
    <location>
        <begin position="223"/>
        <end position="257"/>
    </location>
</feature>
<keyword evidence="5" id="KW-1185">Reference proteome</keyword>
<evidence type="ECO:0000313" key="4">
    <source>
        <dbReference type="EMBL" id="KAK6124885.1"/>
    </source>
</evidence>
<comment type="caution">
    <text evidence="4">The sequence shown here is derived from an EMBL/GenBank/DDBJ whole genome shotgun (WGS) entry which is preliminary data.</text>
</comment>
<dbReference type="CDD" id="cd14279">
    <property type="entry name" value="CUE"/>
    <property type="match status" value="1"/>
</dbReference>
<name>A0ABR0URV9_REHGL</name>
<dbReference type="PANTHER" id="PTHR31245:SF20">
    <property type="entry name" value="F18B13.13 PROTEIN"/>
    <property type="match status" value="1"/>
</dbReference>
<evidence type="ECO:0000259" key="3">
    <source>
        <dbReference type="PROSITE" id="PS51140"/>
    </source>
</evidence>
<dbReference type="EMBL" id="JABTTQ020002286">
    <property type="protein sequence ID" value="KAK6124885.1"/>
    <property type="molecule type" value="Genomic_DNA"/>
</dbReference>
<evidence type="ECO:0000256" key="1">
    <source>
        <dbReference type="SAM" id="Coils"/>
    </source>
</evidence>
<gene>
    <name evidence="4" type="ORF">DH2020_041371</name>
</gene>
<accession>A0ABR0URV9</accession>
<feature type="domain" description="CUE" evidence="3">
    <location>
        <begin position="50"/>
        <end position="93"/>
    </location>
</feature>
<evidence type="ECO:0000256" key="2">
    <source>
        <dbReference type="SAM" id="MobiDB-lite"/>
    </source>
</evidence>
<feature type="compositionally biased region" description="Acidic residues" evidence="2">
    <location>
        <begin position="281"/>
        <end position="299"/>
    </location>
</feature>
<feature type="region of interest" description="Disordered" evidence="2">
    <location>
        <begin position="272"/>
        <end position="305"/>
    </location>
</feature>